<comment type="caution">
    <text evidence="1">The sequence shown here is derived from an EMBL/GenBank/DDBJ whole genome shotgun (WGS) entry which is preliminary data.</text>
</comment>
<dbReference type="Gene3D" id="3.40.50.150">
    <property type="entry name" value="Vaccinia Virus protein VP39"/>
    <property type="match status" value="1"/>
</dbReference>
<dbReference type="GO" id="GO:0032259">
    <property type="term" value="P:methylation"/>
    <property type="evidence" value="ECO:0007669"/>
    <property type="project" value="UniProtKB-KW"/>
</dbReference>
<protein>
    <submittedName>
        <fullName evidence="1">SAM-dependent methyltransferase</fullName>
        <ecNumber evidence="1">2.1.1.-</ecNumber>
    </submittedName>
</protein>
<keyword evidence="2" id="KW-1185">Reference proteome</keyword>
<evidence type="ECO:0000313" key="2">
    <source>
        <dbReference type="Proteomes" id="UP001596175"/>
    </source>
</evidence>
<evidence type="ECO:0000313" key="1">
    <source>
        <dbReference type="EMBL" id="MFC5140207.1"/>
    </source>
</evidence>
<dbReference type="Proteomes" id="UP001596175">
    <property type="component" value="Unassembled WGS sequence"/>
</dbReference>
<dbReference type="InterPro" id="IPR029063">
    <property type="entry name" value="SAM-dependent_MTases_sf"/>
</dbReference>
<dbReference type="EMBL" id="JBHSKG010000009">
    <property type="protein sequence ID" value="MFC5140207.1"/>
    <property type="molecule type" value="Genomic_DNA"/>
</dbReference>
<keyword evidence="1" id="KW-0808">Transferase</keyword>
<dbReference type="GO" id="GO:0008168">
    <property type="term" value="F:methyltransferase activity"/>
    <property type="evidence" value="ECO:0007669"/>
    <property type="project" value="UniProtKB-KW"/>
</dbReference>
<dbReference type="EC" id="2.1.1.-" evidence="1"/>
<dbReference type="RefSeq" id="WP_378022419.1">
    <property type="nucleotide sequence ID" value="NZ_JBHSKG010000009.1"/>
</dbReference>
<accession>A0ABV9ZJ25</accession>
<reference evidence="2" key="1">
    <citation type="journal article" date="2019" name="Int. J. Syst. Evol. Microbiol.">
        <title>The Global Catalogue of Microorganisms (GCM) 10K type strain sequencing project: providing services to taxonomists for standard genome sequencing and annotation.</title>
        <authorList>
            <consortium name="The Broad Institute Genomics Platform"/>
            <consortium name="The Broad Institute Genome Sequencing Center for Infectious Disease"/>
            <person name="Wu L."/>
            <person name="Ma J."/>
        </authorList>
    </citation>
    <scope>NUCLEOTIDE SEQUENCE [LARGE SCALE GENOMIC DNA]</scope>
    <source>
        <strain evidence="2">XZYJ18</strain>
    </source>
</reference>
<dbReference type="Pfam" id="PF04672">
    <property type="entry name" value="Methyltransf_19"/>
    <property type="match status" value="1"/>
</dbReference>
<proteinExistence type="predicted"/>
<organism evidence="1 2">
    <name type="scientific">Actinomycetospora rhizophila</name>
    <dbReference type="NCBI Taxonomy" id="1416876"/>
    <lineage>
        <taxon>Bacteria</taxon>
        <taxon>Bacillati</taxon>
        <taxon>Actinomycetota</taxon>
        <taxon>Actinomycetes</taxon>
        <taxon>Pseudonocardiales</taxon>
        <taxon>Pseudonocardiaceae</taxon>
        <taxon>Actinomycetospora</taxon>
    </lineage>
</organism>
<dbReference type="InterPro" id="IPR006764">
    <property type="entry name" value="SAM_dep_MeTrfase_SAV2177_type"/>
</dbReference>
<gene>
    <name evidence="1" type="ORF">ACFPK1_18345</name>
</gene>
<keyword evidence="1" id="KW-0489">Methyltransferase</keyword>
<name>A0ABV9ZJ25_9PSEU</name>
<sequence length="52" mass="5649">MRSREEITALFAGFELVEPGGVDVGRWRGFESPTHLSILAGVARRVGPEPPT</sequence>